<protein>
    <submittedName>
        <fullName evidence="1">Uncharacterized protein</fullName>
    </submittedName>
</protein>
<sequence length="80" mass="8414">DALKVVSNEAKKLGAKVVSGPSWTMEKLLLDGAGEATGIVSEVGKESVADGLVMCIGVWSDSLLDTKSQLQARCWILAHT</sequence>
<keyword evidence="2" id="KW-1185">Reference proteome</keyword>
<gene>
    <name evidence="1" type="ORF">EJ08DRAFT_598582</name>
</gene>
<organism evidence="1 2">
    <name type="scientific">Tothia fuscella</name>
    <dbReference type="NCBI Taxonomy" id="1048955"/>
    <lineage>
        <taxon>Eukaryota</taxon>
        <taxon>Fungi</taxon>
        <taxon>Dikarya</taxon>
        <taxon>Ascomycota</taxon>
        <taxon>Pezizomycotina</taxon>
        <taxon>Dothideomycetes</taxon>
        <taxon>Pleosporomycetidae</taxon>
        <taxon>Venturiales</taxon>
        <taxon>Cylindrosympodiaceae</taxon>
        <taxon>Tothia</taxon>
    </lineage>
</organism>
<name>A0A9P4NFZ3_9PEZI</name>
<dbReference type="EMBL" id="MU007113">
    <property type="protein sequence ID" value="KAF2420144.1"/>
    <property type="molecule type" value="Genomic_DNA"/>
</dbReference>
<dbReference type="OrthoDB" id="2219495at2759"/>
<evidence type="ECO:0000313" key="1">
    <source>
        <dbReference type="EMBL" id="KAF2420144.1"/>
    </source>
</evidence>
<proteinExistence type="predicted"/>
<reference evidence="1" key="1">
    <citation type="journal article" date="2020" name="Stud. Mycol.">
        <title>101 Dothideomycetes genomes: a test case for predicting lifestyles and emergence of pathogens.</title>
        <authorList>
            <person name="Haridas S."/>
            <person name="Albert R."/>
            <person name="Binder M."/>
            <person name="Bloem J."/>
            <person name="Labutti K."/>
            <person name="Salamov A."/>
            <person name="Andreopoulos B."/>
            <person name="Baker S."/>
            <person name="Barry K."/>
            <person name="Bills G."/>
            <person name="Bluhm B."/>
            <person name="Cannon C."/>
            <person name="Castanera R."/>
            <person name="Culley D."/>
            <person name="Daum C."/>
            <person name="Ezra D."/>
            <person name="Gonzalez J."/>
            <person name="Henrissat B."/>
            <person name="Kuo A."/>
            <person name="Liang C."/>
            <person name="Lipzen A."/>
            <person name="Lutzoni F."/>
            <person name="Magnuson J."/>
            <person name="Mondo S."/>
            <person name="Nolan M."/>
            <person name="Ohm R."/>
            <person name="Pangilinan J."/>
            <person name="Park H.-J."/>
            <person name="Ramirez L."/>
            <person name="Alfaro M."/>
            <person name="Sun H."/>
            <person name="Tritt A."/>
            <person name="Yoshinaga Y."/>
            <person name="Zwiers L.-H."/>
            <person name="Turgeon B."/>
            <person name="Goodwin S."/>
            <person name="Spatafora J."/>
            <person name="Crous P."/>
            <person name="Grigoriev I."/>
        </authorList>
    </citation>
    <scope>NUCLEOTIDE SEQUENCE</scope>
    <source>
        <strain evidence="1">CBS 130266</strain>
    </source>
</reference>
<comment type="caution">
    <text evidence="1">The sequence shown here is derived from an EMBL/GenBank/DDBJ whole genome shotgun (WGS) entry which is preliminary data.</text>
</comment>
<dbReference type="Gene3D" id="3.50.50.60">
    <property type="entry name" value="FAD/NAD(P)-binding domain"/>
    <property type="match status" value="1"/>
</dbReference>
<dbReference type="Proteomes" id="UP000800235">
    <property type="component" value="Unassembled WGS sequence"/>
</dbReference>
<dbReference type="AlphaFoldDB" id="A0A9P4NFZ3"/>
<accession>A0A9P4NFZ3</accession>
<feature type="non-terminal residue" evidence="1">
    <location>
        <position position="1"/>
    </location>
</feature>
<evidence type="ECO:0000313" key="2">
    <source>
        <dbReference type="Proteomes" id="UP000800235"/>
    </source>
</evidence>
<dbReference type="InterPro" id="IPR036188">
    <property type="entry name" value="FAD/NAD-bd_sf"/>
</dbReference>